<dbReference type="Pfam" id="PF01263">
    <property type="entry name" value="Aldose_epim"/>
    <property type="match status" value="1"/>
</dbReference>
<dbReference type="GO" id="GO:0005975">
    <property type="term" value="P:carbohydrate metabolic process"/>
    <property type="evidence" value="ECO:0007669"/>
    <property type="project" value="InterPro"/>
</dbReference>
<dbReference type="HOGENOM" id="CLU_057834_0_0_3"/>
<dbReference type="SUPFAM" id="SSF74650">
    <property type="entry name" value="Galactose mutarotase-like"/>
    <property type="match status" value="1"/>
</dbReference>
<dbReference type="eggNOG" id="COG2017">
    <property type="taxonomic scope" value="Bacteria"/>
</dbReference>
<protein>
    <submittedName>
        <fullName evidence="1">Aldose 1-epimerase</fullName>
    </submittedName>
</protein>
<dbReference type="InterPro" id="IPR014718">
    <property type="entry name" value="GH-type_carb-bd"/>
</dbReference>
<dbReference type="BioCyc" id="CSTA292563:G1353-962-MONOMER"/>
<dbReference type="STRING" id="292563.Cyast_0954"/>
<dbReference type="GO" id="GO:0030246">
    <property type="term" value="F:carbohydrate binding"/>
    <property type="evidence" value="ECO:0007669"/>
    <property type="project" value="InterPro"/>
</dbReference>
<dbReference type="AlphaFoldDB" id="K9YJ00"/>
<sequence length="289" mass="33412">MFHISIKQDDYLTYILEDRENNSRLEVVPEKGGIITAWKLNGQDIFYLDKERFKNPQLSVRGGNPILFPICGNLPDNLFLYEGKEYQLKQHGFARDLPWEVVSKSTDETAEIVLRLTSNEETLSVYPFEFELTFTYQLVANRLIIKQEYHNKSNQVMPFSAGFHPYFWCQDKSSLDLDIPASEYSNKTGSKTFPFSGTLDYDQDEIDIAFKKISGDTASFVNHKRNMRVSLKYSELFSTLVFWTLKGKDYICVEPWSAPRNALNTGEKITYLKPSQSCEGYFQISVTKV</sequence>
<dbReference type="KEGG" id="csn:Cyast_0954"/>
<accession>K9YJ00</accession>
<name>K9YJ00_CYASC</name>
<dbReference type="PATRIC" id="fig|292563.3.peg.1001"/>
<gene>
    <name evidence="1" type="ordered locus">Cyast_0954</name>
</gene>
<organism evidence="1 2">
    <name type="scientific">Cyanobacterium stanieri (strain ATCC 29140 / PCC 7202)</name>
    <dbReference type="NCBI Taxonomy" id="292563"/>
    <lineage>
        <taxon>Bacteria</taxon>
        <taxon>Bacillati</taxon>
        <taxon>Cyanobacteriota</taxon>
        <taxon>Cyanophyceae</taxon>
        <taxon>Oscillatoriophycideae</taxon>
        <taxon>Chroococcales</taxon>
        <taxon>Geminocystaceae</taxon>
        <taxon>Cyanobacterium</taxon>
    </lineage>
</organism>
<proteinExistence type="predicted"/>
<evidence type="ECO:0000313" key="1">
    <source>
        <dbReference type="EMBL" id="AFZ46926.1"/>
    </source>
</evidence>
<dbReference type="PANTHER" id="PTHR11122:SF13">
    <property type="entry name" value="GLUCOSE-6-PHOSPHATE 1-EPIMERASE"/>
    <property type="match status" value="1"/>
</dbReference>
<dbReference type="GO" id="GO:0016853">
    <property type="term" value="F:isomerase activity"/>
    <property type="evidence" value="ECO:0007669"/>
    <property type="project" value="InterPro"/>
</dbReference>
<dbReference type="Gene3D" id="2.70.98.10">
    <property type="match status" value="1"/>
</dbReference>
<dbReference type="InterPro" id="IPR011013">
    <property type="entry name" value="Gal_mutarotase_sf_dom"/>
</dbReference>
<keyword evidence="2" id="KW-1185">Reference proteome</keyword>
<dbReference type="Proteomes" id="UP000010483">
    <property type="component" value="Chromosome"/>
</dbReference>
<dbReference type="InterPro" id="IPR008183">
    <property type="entry name" value="Aldose_1/G6P_1-epimerase"/>
</dbReference>
<reference evidence="2" key="1">
    <citation type="journal article" date="2013" name="Proc. Natl. Acad. Sci. U.S.A.">
        <title>Improving the coverage of the cyanobacterial phylum using diversity-driven genome sequencing.</title>
        <authorList>
            <person name="Shih P.M."/>
            <person name="Wu D."/>
            <person name="Latifi A."/>
            <person name="Axen S.D."/>
            <person name="Fewer D.P."/>
            <person name="Talla E."/>
            <person name="Calteau A."/>
            <person name="Cai F."/>
            <person name="Tandeau de Marsac N."/>
            <person name="Rippka R."/>
            <person name="Herdman M."/>
            <person name="Sivonen K."/>
            <person name="Coursin T."/>
            <person name="Laurent T."/>
            <person name="Goodwin L."/>
            <person name="Nolan M."/>
            <person name="Davenport K.W."/>
            <person name="Han C.S."/>
            <person name="Rubin E.M."/>
            <person name="Eisen J.A."/>
            <person name="Woyke T."/>
            <person name="Gugger M."/>
            <person name="Kerfeld C.A."/>
        </authorList>
    </citation>
    <scope>NUCLEOTIDE SEQUENCE [LARGE SCALE GENOMIC DNA]</scope>
    <source>
        <strain evidence="2">ATCC 29140 / PCC 7202</strain>
    </source>
</reference>
<dbReference type="CDD" id="cd09025">
    <property type="entry name" value="Aldose_epim_Slr1438"/>
    <property type="match status" value="1"/>
</dbReference>
<dbReference type="EMBL" id="CP003940">
    <property type="protein sequence ID" value="AFZ46926.1"/>
    <property type="molecule type" value="Genomic_DNA"/>
</dbReference>
<evidence type="ECO:0000313" key="2">
    <source>
        <dbReference type="Proteomes" id="UP000010483"/>
    </source>
</evidence>
<dbReference type="PANTHER" id="PTHR11122">
    <property type="entry name" value="APOSPORY-ASSOCIATED PROTEIN C-RELATED"/>
    <property type="match status" value="1"/>
</dbReference>